<proteinExistence type="predicted"/>
<protein>
    <recommendedName>
        <fullName evidence="3">Polyketide cyclase</fullName>
    </recommendedName>
</protein>
<dbReference type="Gene3D" id="3.30.530.20">
    <property type="match status" value="1"/>
</dbReference>
<gene>
    <name evidence="1" type="ORF">GCM10009844_32950</name>
</gene>
<organism evidence="1 2">
    <name type="scientific">Nocardioides koreensis</name>
    <dbReference type="NCBI Taxonomy" id="433651"/>
    <lineage>
        <taxon>Bacteria</taxon>
        <taxon>Bacillati</taxon>
        <taxon>Actinomycetota</taxon>
        <taxon>Actinomycetes</taxon>
        <taxon>Propionibacteriales</taxon>
        <taxon>Nocardioidaceae</taxon>
        <taxon>Nocardioides</taxon>
    </lineage>
</organism>
<reference evidence="2" key="1">
    <citation type="journal article" date="2019" name="Int. J. Syst. Evol. Microbiol.">
        <title>The Global Catalogue of Microorganisms (GCM) 10K type strain sequencing project: providing services to taxonomists for standard genome sequencing and annotation.</title>
        <authorList>
            <consortium name="The Broad Institute Genomics Platform"/>
            <consortium name="The Broad Institute Genome Sequencing Center for Infectious Disease"/>
            <person name="Wu L."/>
            <person name="Ma J."/>
        </authorList>
    </citation>
    <scope>NUCLEOTIDE SEQUENCE [LARGE SCALE GENOMIC DNA]</scope>
    <source>
        <strain evidence="2">JCM 16022</strain>
    </source>
</reference>
<dbReference type="InterPro" id="IPR023393">
    <property type="entry name" value="START-like_dom_sf"/>
</dbReference>
<evidence type="ECO:0000313" key="1">
    <source>
        <dbReference type="EMBL" id="GAA2151146.1"/>
    </source>
</evidence>
<accession>A0ABP5LP70</accession>
<dbReference type="RefSeq" id="WP_344154640.1">
    <property type="nucleotide sequence ID" value="NZ_BAAAQR010000011.1"/>
</dbReference>
<comment type="caution">
    <text evidence="1">The sequence shown here is derived from an EMBL/GenBank/DDBJ whole genome shotgun (WGS) entry which is preliminary data.</text>
</comment>
<sequence>MAHQVNRIDYRGAFWFPVGPDELWRTIERFDRFESWWDWLRDFRTDSDALVAGNVLHATVVPPVPWRLSMDIRLERSQRPHLLEAVVAGDVGGSAVFRLEPDDDGTLVAVVWSLEMLSRPLRLAAIVAYPLMRWGHDRVVEMAVAGFRRRALDGSPT</sequence>
<dbReference type="Proteomes" id="UP001501771">
    <property type="component" value="Unassembled WGS sequence"/>
</dbReference>
<evidence type="ECO:0008006" key="3">
    <source>
        <dbReference type="Google" id="ProtNLM"/>
    </source>
</evidence>
<name>A0ABP5LP70_9ACTN</name>
<keyword evidence="2" id="KW-1185">Reference proteome</keyword>
<dbReference type="SUPFAM" id="SSF55961">
    <property type="entry name" value="Bet v1-like"/>
    <property type="match status" value="1"/>
</dbReference>
<evidence type="ECO:0000313" key="2">
    <source>
        <dbReference type="Proteomes" id="UP001501771"/>
    </source>
</evidence>
<dbReference type="EMBL" id="BAAAQR010000011">
    <property type="protein sequence ID" value="GAA2151146.1"/>
    <property type="molecule type" value="Genomic_DNA"/>
</dbReference>